<evidence type="ECO:0000313" key="3">
    <source>
        <dbReference type="Proteomes" id="UP000515123"/>
    </source>
</evidence>
<proteinExistence type="predicted"/>
<keyword evidence="3" id="KW-1185">Reference proteome</keyword>
<evidence type="ECO:0000256" key="1">
    <source>
        <dbReference type="SAM" id="Phobius"/>
    </source>
</evidence>
<gene>
    <name evidence="4" type="primary">LOC109704356</name>
</gene>
<accession>A0A6P5EBQ1</accession>
<dbReference type="Proteomes" id="UP000515123">
    <property type="component" value="Unplaced"/>
</dbReference>
<dbReference type="Pfam" id="PF03407">
    <property type="entry name" value="Nucleotid_trans"/>
    <property type="match status" value="1"/>
</dbReference>
<dbReference type="RefSeq" id="XP_020080701.1">
    <property type="nucleotide sequence ID" value="XM_020225112.1"/>
</dbReference>
<keyword evidence="1" id="KW-0472">Membrane</keyword>
<reference evidence="4" key="2">
    <citation type="submission" date="2025-08" db="UniProtKB">
        <authorList>
            <consortium name="RefSeq"/>
        </authorList>
    </citation>
    <scope>IDENTIFICATION</scope>
    <source>
        <tissue evidence="4">Leaf</tissue>
    </source>
</reference>
<reference evidence="3" key="1">
    <citation type="journal article" date="2015" name="Nat. Genet.">
        <title>The pineapple genome and the evolution of CAM photosynthesis.</title>
        <authorList>
            <person name="Ming R."/>
            <person name="VanBuren R."/>
            <person name="Wai C.M."/>
            <person name="Tang H."/>
            <person name="Schatz M.C."/>
            <person name="Bowers J.E."/>
            <person name="Lyons E."/>
            <person name="Wang M.L."/>
            <person name="Chen J."/>
            <person name="Biggers E."/>
            <person name="Zhang J."/>
            <person name="Huang L."/>
            <person name="Zhang L."/>
            <person name="Miao W."/>
            <person name="Zhang J."/>
            <person name="Ye Z."/>
            <person name="Miao C."/>
            <person name="Lin Z."/>
            <person name="Wang H."/>
            <person name="Zhou H."/>
            <person name="Yim W.C."/>
            <person name="Priest H.D."/>
            <person name="Zheng C."/>
            <person name="Woodhouse M."/>
            <person name="Edger P.P."/>
            <person name="Guyot R."/>
            <person name="Guo H.B."/>
            <person name="Guo H."/>
            <person name="Zheng G."/>
            <person name="Singh R."/>
            <person name="Sharma A."/>
            <person name="Min X."/>
            <person name="Zheng Y."/>
            <person name="Lee H."/>
            <person name="Gurtowski J."/>
            <person name="Sedlazeck F.J."/>
            <person name="Harkess A."/>
            <person name="McKain M.R."/>
            <person name="Liao Z."/>
            <person name="Fang J."/>
            <person name="Liu J."/>
            <person name="Zhang X."/>
            <person name="Zhang Q."/>
            <person name="Hu W."/>
            <person name="Qin Y."/>
            <person name="Wang K."/>
            <person name="Chen L.Y."/>
            <person name="Shirley N."/>
            <person name="Lin Y.R."/>
            <person name="Liu L.Y."/>
            <person name="Hernandez A.G."/>
            <person name="Wright C.L."/>
            <person name="Bulone V."/>
            <person name="Tuskan G.A."/>
            <person name="Heath K."/>
            <person name="Zee F."/>
            <person name="Moore P.H."/>
            <person name="Sunkar R."/>
            <person name="Leebens-Mack J.H."/>
            <person name="Mockler T."/>
            <person name="Bennetzen J.L."/>
            <person name="Freeling M."/>
            <person name="Sankoff D."/>
            <person name="Paterson A.H."/>
            <person name="Zhu X."/>
            <person name="Yang X."/>
            <person name="Smith J.A."/>
            <person name="Cushman J.C."/>
            <person name="Paull R.E."/>
            <person name="Yu Q."/>
        </authorList>
    </citation>
    <scope>NUCLEOTIDE SEQUENCE [LARGE SCALE GENOMIC DNA]</scope>
    <source>
        <strain evidence="3">cv. F153</strain>
    </source>
</reference>
<organism evidence="3 4">
    <name type="scientific">Ananas comosus</name>
    <name type="common">Pineapple</name>
    <name type="synonym">Ananas ananas</name>
    <dbReference type="NCBI Taxonomy" id="4615"/>
    <lineage>
        <taxon>Eukaryota</taxon>
        <taxon>Viridiplantae</taxon>
        <taxon>Streptophyta</taxon>
        <taxon>Embryophyta</taxon>
        <taxon>Tracheophyta</taxon>
        <taxon>Spermatophyta</taxon>
        <taxon>Magnoliopsida</taxon>
        <taxon>Liliopsida</taxon>
        <taxon>Poales</taxon>
        <taxon>Bromeliaceae</taxon>
        <taxon>Bromelioideae</taxon>
        <taxon>Ananas</taxon>
    </lineage>
</organism>
<name>A0A6P5EBQ1_ANACO</name>
<dbReference type="OrthoDB" id="540503at2759"/>
<evidence type="ECO:0000259" key="2">
    <source>
        <dbReference type="Pfam" id="PF03407"/>
    </source>
</evidence>
<sequence length="354" mass="41176">MIFNMNMSNYKLQPLATFLLGAATAIAIILFFLSPQQPPIPNTITREANGDKINMAPNPYEDVNQTSMSHSTNQEATSQELLQILRRAAMDDNTVIMTVINEAWSAPGSLLDAFLESFRIGEYIERLLKHLIFVAMDRKAYDRCRSFHNLCFFLKVEGVNFTSDKVYMSKDYLEMMWSRNKLQGRILEMGYNFLFTDVDIVWFRNPLRHISVAAHITFASDDFYRNPDDLANIANGGFLYAKSTKNTIEFFKNWYSARERYPGEHDQSVFNQIKYEFSSRFRVTIRFLDAVYCDGLCHPRKHFDKICTFHVTCRAGLASKLYELRNVIEEWKRYKGDQPHETPNNIGHKQLSKI</sequence>
<dbReference type="AlphaFoldDB" id="A0A6P5EBQ1"/>
<protein>
    <submittedName>
        <fullName evidence="4">Uncharacterized protein At4g15970-like</fullName>
    </submittedName>
</protein>
<dbReference type="GeneID" id="109704356"/>
<dbReference type="PANTHER" id="PTHR46038">
    <property type="entry name" value="EXPRESSED PROTEIN-RELATED"/>
    <property type="match status" value="1"/>
</dbReference>
<feature type="domain" description="Nucleotide-diphospho-sugar transferase" evidence="2">
    <location>
        <begin position="127"/>
        <end position="323"/>
    </location>
</feature>
<keyword evidence="1" id="KW-1133">Transmembrane helix</keyword>
<dbReference type="InterPro" id="IPR044821">
    <property type="entry name" value="At1g28695/At4g15970-like"/>
</dbReference>
<dbReference type="PANTHER" id="PTHR46038:SF13">
    <property type="entry name" value="GLYCOSYLTRANSFERASE"/>
    <property type="match status" value="1"/>
</dbReference>
<feature type="transmembrane region" description="Helical" evidence="1">
    <location>
        <begin position="12"/>
        <end position="33"/>
    </location>
</feature>
<keyword evidence="1" id="KW-0812">Transmembrane</keyword>
<evidence type="ECO:0000313" key="4">
    <source>
        <dbReference type="RefSeq" id="XP_020080701.1"/>
    </source>
</evidence>
<dbReference type="InterPro" id="IPR005069">
    <property type="entry name" value="Nucl-diP-sugar_transferase"/>
</dbReference>